<dbReference type="Proteomes" id="UP000542742">
    <property type="component" value="Unassembled WGS sequence"/>
</dbReference>
<dbReference type="GO" id="GO:0030288">
    <property type="term" value="C:outer membrane-bounded periplasmic space"/>
    <property type="evidence" value="ECO:0007669"/>
    <property type="project" value="TreeGrafter"/>
</dbReference>
<dbReference type="GO" id="GO:0005576">
    <property type="term" value="C:extracellular region"/>
    <property type="evidence" value="ECO:0007669"/>
    <property type="project" value="TreeGrafter"/>
</dbReference>
<dbReference type="PROSITE" id="PS01039">
    <property type="entry name" value="SBP_BACTERIAL_3"/>
    <property type="match status" value="1"/>
</dbReference>
<dbReference type="PANTHER" id="PTHR30085:SF6">
    <property type="entry name" value="ABC TRANSPORTER GLUTAMINE-BINDING PROTEIN GLNH"/>
    <property type="match status" value="1"/>
</dbReference>
<evidence type="ECO:0000256" key="5">
    <source>
        <dbReference type="SAM" id="MobiDB-lite"/>
    </source>
</evidence>
<dbReference type="InterPro" id="IPR018313">
    <property type="entry name" value="SBP_3_CS"/>
</dbReference>
<keyword evidence="2" id="KW-0813">Transport</keyword>
<evidence type="ECO:0000256" key="4">
    <source>
        <dbReference type="RuleBase" id="RU003744"/>
    </source>
</evidence>
<accession>A0A7W7FYI5</accession>
<dbReference type="SMART" id="SM00062">
    <property type="entry name" value="PBPb"/>
    <property type="match status" value="1"/>
</dbReference>
<organism evidence="7 8">
    <name type="scientific">Paractinoplanes abujensis</name>
    <dbReference type="NCBI Taxonomy" id="882441"/>
    <lineage>
        <taxon>Bacteria</taxon>
        <taxon>Bacillati</taxon>
        <taxon>Actinomycetota</taxon>
        <taxon>Actinomycetes</taxon>
        <taxon>Micromonosporales</taxon>
        <taxon>Micromonosporaceae</taxon>
        <taxon>Paractinoplanes</taxon>
    </lineage>
</organism>
<gene>
    <name evidence="7" type="ORF">BKA14_001221</name>
</gene>
<evidence type="ECO:0000256" key="3">
    <source>
        <dbReference type="ARBA" id="ARBA00022729"/>
    </source>
</evidence>
<dbReference type="Pfam" id="PF00497">
    <property type="entry name" value="SBP_bac_3"/>
    <property type="match status" value="1"/>
</dbReference>
<comment type="caution">
    <text evidence="7">The sequence shown here is derived from an EMBL/GenBank/DDBJ whole genome shotgun (WGS) entry which is preliminary data.</text>
</comment>
<dbReference type="SUPFAM" id="SSF53850">
    <property type="entry name" value="Periplasmic binding protein-like II"/>
    <property type="match status" value="1"/>
</dbReference>
<dbReference type="InterPro" id="IPR051455">
    <property type="entry name" value="Bact_solute-bind_prot3"/>
</dbReference>
<comment type="similarity">
    <text evidence="1 4">Belongs to the bacterial solute-binding protein 3 family.</text>
</comment>
<name>A0A7W7FYI5_9ACTN</name>
<reference evidence="7 8" key="1">
    <citation type="submission" date="2020-08" db="EMBL/GenBank/DDBJ databases">
        <title>Sequencing the genomes of 1000 actinobacteria strains.</title>
        <authorList>
            <person name="Klenk H.-P."/>
        </authorList>
    </citation>
    <scope>NUCLEOTIDE SEQUENCE [LARGE SCALE GENOMIC DNA]</scope>
    <source>
        <strain evidence="7 8">DSM 45518</strain>
    </source>
</reference>
<sequence>MAVLLAGAAACAAEEDPKETVDSLREKSPTLQAVARRARIRIGVREDIPYVSYLESGRRTGFEIEIARALADELGYTEDKIEWVKVETLPARLSVLQQDNADMVVASLSMTAKREELVDFAGPYQLVPQQVLVRRDRTKTLATIADLRRKDVRVCTTTGSTSEKVLGDKKIEAQPVDTNKACMDGLRDGTYDAFSTDLPILAGMAQADRVESGEDLFELLDLAIADEDEKIGVAVPDGDSAMRKVIAWYLHRWEADETNSRWQRAYDKTIGPYLGARYGSQPHLDNPPDLADYDSKAPR</sequence>
<evidence type="ECO:0000256" key="1">
    <source>
        <dbReference type="ARBA" id="ARBA00010333"/>
    </source>
</evidence>
<protein>
    <submittedName>
        <fullName evidence="7">Glutamate transport system substrate-binding protein</fullName>
    </submittedName>
</protein>
<evidence type="ECO:0000313" key="8">
    <source>
        <dbReference type="Proteomes" id="UP000542742"/>
    </source>
</evidence>
<evidence type="ECO:0000256" key="2">
    <source>
        <dbReference type="ARBA" id="ARBA00022448"/>
    </source>
</evidence>
<dbReference type="InterPro" id="IPR001638">
    <property type="entry name" value="Solute-binding_3/MltF_N"/>
</dbReference>
<dbReference type="RefSeq" id="WP_184949941.1">
    <property type="nucleotide sequence ID" value="NZ_BOMC01000007.1"/>
</dbReference>
<evidence type="ECO:0000313" key="7">
    <source>
        <dbReference type="EMBL" id="MBB4691073.1"/>
    </source>
</evidence>
<keyword evidence="3" id="KW-0732">Signal</keyword>
<evidence type="ECO:0000259" key="6">
    <source>
        <dbReference type="SMART" id="SM00062"/>
    </source>
</evidence>
<dbReference type="EMBL" id="JACHMF010000001">
    <property type="protein sequence ID" value="MBB4691073.1"/>
    <property type="molecule type" value="Genomic_DNA"/>
</dbReference>
<dbReference type="PANTHER" id="PTHR30085">
    <property type="entry name" value="AMINO ACID ABC TRANSPORTER PERMEASE"/>
    <property type="match status" value="1"/>
</dbReference>
<dbReference type="Gene3D" id="3.40.190.10">
    <property type="entry name" value="Periplasmic binding protein-like II"/>
    <property type="match status" value="2"/>
</dbReference>
<dbReference type="GO" id="GO:0006865">
    <property type="term" value="P:amino acid transport"/>
    <property type="evidence" value="ECO:0007669"/>
    <property type="project" value="TreeGrafter"/>
</dbReference>
<feature type="domain" description="Solute-binding protein family 3/N-terminal" evidence="6">
    <location>
        <begin position="39"/>
        <end position="273"/>
    </location>
</feature>
<proteinExistence type="inferred from homology"/>
<dbReference type="AlphaFoldDB" id="A0A7W7FYI5"/>
<feature type="region of interest" description="Disordered" evidence="5">
    <location>
        <begin position="277"/>
        <end position="299"/>
    </location>
</feature>
<keyword evidence="8" id="KW-1185">Reference proteome</keyword>